<evidence type="ECO:0000313" key="3">
    <source>
        <dbReference type="Proteomes" id="UP000663889"/>
    </source>
</evidence>
<evidence type="ECO:0000256" key="1">
    <source>
        <dbReference type="SAM" id="MobiDB-lite"/>
    </source>
</evidence>
<protein>
    <submittedName>
        <fullName evidence="2">Uncharacterized protein</fullName>
    </submittedName>
</protein>
<gene>
    <name evidence="2" type="ORF">SEV965_LOCUS2588</name>
</gene>
<organism evidence="2 3">
    <name type="scientific">Rotaria sordida</name>
    <dbReference type="NCBI Taxonomy" id="392033"/>
    <lineage>
        <taxon>Eukaryota</taxon>
        <taxon>Metazoa</taxon>
        <taxon>Spiralia</taxon>
        <taxon>Gnathifera</taxon>
        <taxon>Rotifera</taxon>
        <taxon>Eurotatoria</taxon>
        <taxon>Bdelloidea</taxon>
        <taxon>Philodinida</taxon>
        <taxon>Philodinidae</taxon>
        <taxon>Rotaria</taxon>
    </lineage>
</organism>
<dbReference type="GO" id="GO:0005856">
    <property type="term" value="C:cytoskeleton"/>
    <property type="evidence" value="ECO:0007669"/>
    <property type="project" value="TreeGrafter"/>
</dbReference>
<reference evidence="2" key="1">
    <citation type="submission" date="2021-02" db="EMBL/GenBank/DDBJ databases">
        <authorList>
            <person name="Nowell W R."/>
        </authorList>
    </citation>
    <scope>NUCLEOTIDE SEQUENCE</scope>
</reference>
<feature type="region of interest" description="Disordered" evidence="1">
    <location>
        <begin position="490"/>
        <end position="549"/>
    </location>
</feature>
<dbReference type="PANTHER" id="PTHR21580">
    <property type="entry name" value="SHIPPO-1-RELATED"/>
    <property type="match status" value="1"/>
</dbReference>
<dbReference type="Pfam" id="PF07004">
    <property type="entry name" value="SHIPPO-rpt"/>
    <property type="match status" value="4"/>
</dbReference>
<proteinExistence type="predicted"/>
<evidence type="ECO:0000313" key="2">
    <source>
        <dbReference type="EMBL" id="CAF0840621.1"/>
    </source>
</evidence>
<accession>A0A813VBZ3</accession>
<comment type="caution">
    <text evidence="2">The sequence shown here is derived from an EMBL/GenBank/DDBJ whole genome shotgun (WGS) entry which is preliminary data.</text>
</comment>
<name>A0A813VBZ3_9BILA</name>
<dbReference type="AlphaFoldDB" id="A0A813VBZ3"/>
<sequence>MYAENRNLTTQDGQFFDITHTFKVGSSTYHVLGLRKDRPTYRNTYYIFNYADDQRESTTQSMSKSSLFKRPTTVSEQARRPKHRPLTAHRATTTPTNEFTTSPTQTRKSTGSHLRARTESPKIVEIDATTFKETFTKAMRTERQLLFASLRKEMNIKKRTLLRTMKKGKEVILQATAEANNKEEIIRLLEEQNNSWAIAFEKSVSTTTASIDTLKQILIETLDTHHNTSQSMEQLQLTLIQTIEQEVQKIILKNEEILQSISTETNAINQLQNTLVQKIENFAITKQHHDDAELNRLFAEQKQALTDAVAQQQQFAADHNRSNKVSKMVFTLTKPRGPISAMHSTPGPVYLLPGLVGSNFHDPRSVHTKQPAYSFGLRHGKYKDEASPGPCYFPNPKVFRTGKDGTPHYSLYARRADLKGDLHPGPGAYKPEDRGPMKTVFQSPPAYTFGSRHKYFGLDNTPAPNAYALPGMLGKTVQSVKKQAPMFTMTGRSRRGGFDEDLQRTPGPGAYSVTKSGVYKQEPPHYSMTARNEMPGDSTQKPGPGKYSPEKVWLHKQQAPGYSFGIRHSMYEAPLIVDVKD</sequence>
<dbReference type="InterPro" id="IPR010736">
    <property type="entry name" value="SHIPPO-rpt"/>
</dbReference>
<dbReference type="Proteomes" id="UP000663889">
    <property type="component" value="Unassembled WGS sequence"/>
</dbReference>
<dbReference type="EMBL" id="CAJNOU010000059">
    <property type="protein sequence ID" value="CAF0840621.1"/>
    <property type="molecule type" value="Genomic_DNA"/>
</dbReference>
<feature type="compositionally biased region" description="Low complexity" evidence="1">
    <location>
        <begin position="92"/>
        <end position="106"/>
    </location>
</feature>
<feature type="region of interest" description="Disordered" evidence="1">
    <location>
        <begin position="58"/>
        <end position="117"/>
    </location>
</feature>
<dbReference type="InterPro" id="IPR051291">
    <property type="entry name" value="CIMAP"/>
</dbReference>
<dbReference type="PANTHER" id="PTHR21580:SF28">
    <property type="entry name" value="BOREALIN N-TERMINAL DOMAIN-CONTAINING PROTEIN-RELATED"/>
    <property type="match status" value="1"/>
</dbReference>
<feature type="compositionally biased region" description="Polar residues" evidence="1">
    <location>
        <begin position="58"/>
        <end position="76"/>
    </location>
</feature>